<organism evidence="2 3">
    <name type="scientific">Faecalibacterium prausnitzii</name>
    <dbReference type="NCBI Taxonomy" id="853"/>
    <lineage>
        <taxon>Bacteria</taxon>
        <taxon>Bacillati</taxon>
        <taxon>Bacillota</taxon>
        <taxon>Clostridia</taxon>
        <taxon>Eubacteriales</taxon>
        <taxon>Oscillospiraceae</taxon>
        <taxon>Faecalibacterium</taxon>
    </lineage>
</organism>
<evidence type="ECO:0000313" key="3">
    <source>
        <dbReference type="Proteomes" id="UP000406184"/>
    </source>
</evidence>
<keyword evidence="2" id="KW-0560">Oxidoreductase</keyword>
<reference evidence="2 3" key="1">
    <citation type="submission" date="2019-07" db="EMBL/GenBank/DDBJ databases">
        <authorList>
            <person name="Hibberd C M."/>
            <person name="Gehrig L. J."/>
            <person name="Chang H.-W."/>
            <person name="Venkatesh S."/>
        </authorList>
    </citation>
    <scope>NUCLEOTIDE SEQUENCE [LARGE SCALE GENOMIC DNA]</scope>
    <source>
        <strain evidence="2">Faecalibacterium_prausnitzii_JG_BgPS064</strain>
    </source>
</reference>
<dbReference type="InterPro" id="IPR013328">
    <property type="entry name" value="6PGD_dom2"/>
</dbReference>
<proteinExistence type="predicted"/>
<name>A0A564SCE7_9FIRM</name>
<dbReference type="EMBL" id="CABHMY010000022">
    <property type="protein sequence ID" value="VUW92260.1"/>
    <property type="molecule type" value="Genomic_DNA"/>
</dbReference>
<gene>
    <name evidence="2" type="primary">panE</name>
    <name evidence="2" type="ORF">FPPS064S07_01961</name>
</gene>
<dbReference type="SUPFAM" id="SSF48179">
    <property type="entry name" value="6-phosphogluconate dehydrogenase C-terminal domain-like"/>
    <property type="match status" value="1"/>
</dbReference>
<dbReference type="Proteomes" id="UP000406184">
    <property type="component" value="Unassembled WGS sequence"/>
</dbReference>
<dbReference type="Pfam" id="PF08546">
    <property type="entry name" value="ApbA_C"/>
    <property type="match status" value="1"/>
</dbReference>
<dbReference type="AlphaFoldDB" id="A0A564SCE7"/>
<feature type="domain" description="Ketopantoate reductase C-terminal" evidence="1">
    <location>
        <begin position="69"/>
        <end position="148"/>
    </location>
</feature>
<dbReference type="RefSeq" id="WP_158397871.1">
    <property type="nucleotide sequence ID" value="NZ_CABHMY010000022.1"/>
</dbReference>
<sequence length="153" mass="16914">MKKIETSALIGLGALGILFGRKMPGVKVIADAERVARYSAQPVVCNGRECRFDYVTPEQGQPVDLVLVAVKATVPEGVKLPADNHKAFLESMAPAFKPDGMPSMRQDVLARRPTEVEQFAGVVRRLAQKHGMPTPANDFFYEKIREIEANYNK</sequence>
<dbReference type="Gene3D" id="1.10.1040.10">
    <property type="entry name" value="N-(1-d-carboxylethyl)-l-norvaline Dehydrogenase, domain 2"/>
    <property type="match status" value="1"/>
</dbReference>
<dbReference type="InterPro" id="IPR013752">
    <property type="entry name" value="KPA_reductase"/>
</dbReference>
<protein>
    <submittedName>
        <fullName evidence="2">2-dehydropantoate 2-reductase</fullName>
        <ecNumber evidence="2">1.1.1.169</ecNumber>
    </submittedName>
</protein>
<dbReference type="InterPro" id="IPR008927">
    <property type="entry name" value="6-PGluconate_DH-like_C_sf"/>
</dbReference>
<dbReference type="GO" id="GO:0008677">
    <property type="term" value="F:2-dehydropantoate 2-reductase activity"/>
    <property type="evidence" value="ECO:0007669"/>
    <property type="project" value="UniProtKB-EC"/>
</dbReference>
<dbReference type="EC" id="1.1.1.169" evidence="2"/>
<evidence type="ECO:0000259" key="1">
    <source>
        <dbReference type="Pfam" id="PF08546"/>
    </source>
</evidence>
<accession>A0A564SCE7</accession>
<evidence type="ECO:0000313" key="2">
    <source>
        <dbReference type="EMBL" id="VUW92260.1"/>
    </source>
</evidence>
<keyword evidence="3" id="KW-1185">Reference proteome</keyword>